<dbReference type="RefSeq" id="WP_231821201.1">
    <property type="nucleotide sequence ID" value="NZ_CP082781.1"/>
</dbReference>
<dbReference type="GO" id="GO:0016787">
    <property type="term" value="F:hydrolase activity"/>
    <property type="evidence" value="ECO:0007669"/>
    <property type="project" value="UniProtKB-KW"/>
</dbReference>
<accession>A0ABY3RV90</accession>
<gene>
    <name evidence="2" type="ORF">K8F61_07445</name>
</gene>
<name>A0ABY3RV90_9MICO</name>
<keyword evidence="2" id="KW-0378">Hydrolase</keyword>
<dbReference type="SUPFAM" id="SSF52266">
    <property type="entry name" value="SGNH hydrolase"/>
    <property type="match status" value="1"/>
</dbReference>
<dbReference type="Proteomes" id="UP001199642">
    <property type="component" value="Chromosome"/>
</dbReference>
<dbReference type="InterPro" id="IPR051532">
    <property type="entry name" value="Ester_Hydrolysis_Enzymes"/>
</dbReference>
<dbReference type="InterPro" id="IPR036514">
    <property type="entry name" value="SGNH_hydro_sf"/>
</dbReference>
<evidence type="ECO:0000259" key="1">
    <source>
        <dbReference type="Pfam" id="PF13472"/>
    </source>
</evidence>
<dbReference type="EMBL" id="CP082781">
    <property type="protein sequence ID" value="UGS27988.1"/>
    <property type="molecule type" value="Genomic_DNA"/>
</dbReference>
<keyword evidence="3" id="KW-1185">Reference proteome</keyword>
<evidence type="ECO:0000313" key="2">
    <source>
        <dbReference type="EMBL" id="UGS27988.1"/>
    </source>
</evidence>
<dbReference type="PANTHER" id="PTHR30383">
    <property type="entry name" value="THIOESTERASE 1/PROTEASE 1/LYSOPHOSPHOLIPASE L1"/>
    <property type="match status" value="1"/>
</dbReference>
<dbReference type="InterPro" id="IPR013830">
    <property type="entry name" value="SGNH_hydro"/>
</dbReference>
<proteinExistence type="predicted"/>
<reference evidence="2 3" key="1">
    <citation type="submission" date="2023-01" db="EMBL/GenBank/DDBJ databases">
        <title>Characterization of estradiol degrading bacteria Microbacterium sp. MZT7 and reveal degrading genes through genome analysis.</title>
        <authorList>
            <person name="Hao P."/>
            <person name="Gao Y."/>
        </authorList>
    </citation>
    <scope>NUCLEOTIDE SEQUENCE [LARGE SCALE GENOMIC DNA]</scope>
    <source>
        <strain evidence="2 3">MZT7</strain>
    </source>
</reference>
<dbReference type="Pfam" id="PF13472">
    <property type="entry name" value="Lipase_GDSL_2"/>
    <property type="match status" value="1"/>
</dbReference>
<protein>
    <submittedName>
        <fullName evidence="2">SGNH/GDSL hydrolase family protein</fullName>
    </submittedName>
</protein>
<dbReference type="Gene3D" id="3.40.50.1110">
    <property type="entry name" value="SGNH hydrolase"/>
    <property type="match status" value="1"/>
</dbReference>
<feature type="domain" description="SGNH hydrolase-type esterase" evidence="1">
    <location>
        <begin position="67"/>
        <end position="236"/>
    </location>
</feature>
<dbReference type="CDD" id="cd00229">
    <property type="entry name" value="SGNH_hydrolase"/>
    <property type="match status" value="1"/>
</dbReference>
<sequence>MPRSVRRLPRRRLALVAALSVVALCAAVLGLWRPWTPATPIAAGSGEPVVAVEPAPLALPEHPRVLVFGDSWTYGSAAASPTLGYAYVLSELLGAETIVDGVRGSGYLKPGWDGPDFGTRIAALDPAIDPDLVIVQGSINDRLLIDEDYPHAVDAAWDRLQALFPRARIVVLGPAPHELPIAKGTIKIDHALDRLAAERGWHYLSPVAEDWITEANYAQVIDTGAGRLHPTTAGHRYLAERVAESLRALAPEEPAAGRIVSGD</sequence>
<organism evidence="2 3">
    <name type="scientific">Microbacterium resistens</name>
    <dbReference type="NCBI Taxonomy" id="156977"/>
    <lineage>
        <taxon>Bacteria</taxon>
        <taxon>Bacillati</taxon>
        <taxon>Actinomycetota</taxon>
        <taxon>Actinomycetes</taxon>
        <taxon>Micrococcales</taxon>
        <taxon>Microbacteriaceae</taxon>
        <taxon>Microbacterium</taxon>
    </lineage>
</organism>
<evidence type="ECO:0000313" key="3">
    <source>
        <dbReference type="Proteomes" id="UP001199642"/>
    </source>
</evidence>